<name>A0ABD1ETG5_HYPHA</name>
<dbReference type="AlphaFoldDB" id="A0ABD1ETG5"/>
<sequence length="348" mass="38476">MPFLKNIAQLKAVFKPDLCSWILKRPCSDLSIVKTQLEVPTFCDIHVDLACKVRIKPFNVHKYHNANAFLLQTDFKYDNSIDHYIDGNKVIVRSLGDLNPNTLCSIKAPVKANLHIKAKNDVSLGYFQGDKINVHTEGNVFVDRFQGDSLDVITTNGNIILNDHVHASNVSAVTTNGSIKTGKLQGLSVKLKVLKQGNLKVGASYGNESIFVVENGEMELQNLHKNCKVFLMKGHLTLTGFDGQLSAIINSGSADVYLSRITASSDITLKDPQGILLLKTSEACRDSTMFKISARKLNNTLTAENGTVIIKPDGDDNGENVVLINCENDVRMETVSWQEMMELQLKNK</sequence>
<gene>
    <name evidence="1" type="ORF">ABEB36_007139</name>
</gene>
<dbReference type="EMBL" id="JBDJPC010000005">
    <property type="protein sequence ID" value="KAL1501905.1"/>
    <property type="molecule type" value="Genomic_DNA"/>
</dbReference>
<evidence type="ECO:0000313" key="2">
    <source>
        <dbReference type="Proteomes" id="UP001566132"/>
    </source>
</evidence>
<dbReference type="Proteomes" id="UP001566132">
    <property type="component" value="Unassembled WGS sequence"/>
</dbReference>
<evidence type="ECO:0000313" key="1">
    <source>
        <dbReference type="EMBL" id="KAL1501905.1"/>
    </source>
</evidence>
<dbReference type="PANTHER" id="PTHR34094:SF1">
    <property type="entry name" value="PROTEIN FAM185A"/>
    <property type="match status" value="1"/>
</dbReference>
<comment type="caution">
    <text evidence="1">The sequence shown here is derived from an EMBL/GenBank/DDBJ whole genome shotgun (WGS) entry which is preliminary data.</text>
</comment>
<reference evidence="1 2" key="1">
    <citation type="submission" date="2024-05" db="EMBL/GenBank/DDBJ databases">
        <title>Genetic variation in Jamaican populations of the coffee berry borer (Hypothenemus hampei).</title>
        <authorList>
            <person name="Errbii M."/>
            <person name="Myrie A."/>
        </authorList>
    </citation>
    <scope>NUCLEOTIDE SEQUENCE [LARGE SCALE GENOMIC DNA]</scope>
    <source>
        <strain evidence="1">JA-Hopewell-2020-01-JO</strain>
        <tissue evidence="1">Whole body</tissue>
    </source>
</reference>
<proteinExistence type="predicted"/>
<dbReference type="PANTHER" id="PTHR34094">
    <property type="match status" value="1"/>
</dbReference>
<dbReference type="Gene3D" id="2.160.20.120">
    <property type="match status" value="1"/>
</dbReference>
<keyword evidence="2" id="KW-1185">Reference proteome</keyword>
<organism evidence="1 2">
    <name type="scientific">Hypothenemus hampei</name>
    <name type="common">Coffee berry borer</name>
    <dbReference type="NCBI Taxonomy" id="57062"/>
    <lineage>
        <taxon>Eukaryota</taxon>
        <taxon>Metazoa</taxon>
        <taxon>Ecdysozoa</taxon>
        <taxon>Arthropoda</taxon>
        <taxon>Hexapoda</taxon>
        <taxon>Insecta</taxon>
        <taxon>Pterygota</taxon>
        <taxon>Neoptera</taxon>
        <taxon>Endopterygota</taxon>
        <taxon>Coleoptera</taxon>
        <taxon>Polyphaga</taxon>
        <taxon>Cucujiformia</taxon>
        <taxon>Curculionidae</taxon>
        <taxon>Scolytinae</taxon>
        <taxon>Hypothenemus</taxon>
    </lineage>
</organism>
<accession>A0ABD1ETG5</accession>
<protein>
    <recommendedName>
        <fullName evidence="3">Adhesin domain-containing protein</fullName>
    </recommendedName>
</protein>
<evidence type="ECO:0008006" key="3">
    <source>
        <dbReference type="Google" id="ProtNLM"/>
    </source>
</evidence>